<dbReference type="InterPro" id="IPR050832">
    <property type="entry name" value="Bact_Acetyltransf"/>
</dbReference>
<keyword evidence="1 4" id="KW-0808">Transferase</keyword>
<dbReference type="EMBL" id="CP163445">
    <property type="protein sequence ID" value="XDQ79537.1"/>
    <property type="molecule type" value="Genomic_DNA"/>
</dbReference>
<evidence type="ECO:0000256" key="1">
    <source>
        <dbReference type="ARBA" id="ARBA00022679"/>
    </source>
</evidence>
<organism evidence="4">
    <name type="scientific">Streptomyces sp. Y1</name>
    <dbReference type="NCBI Taxonomy" id="3238634"/>
    <lineage>
        <taxon>Bacteria</taxon>
        <taxon>Bacillati</taxon>
        <taxon>Actinomycetota</taxon>
        <taxon>Actinomycetes</taxon>
        <taxon>Kitasatosporales</taxon>
        <taxon>Streptomycetaceae</taxon>
        <taxon>Streptomyces</taxon>
    </lineage>
</organism>
<dbReference type="PANTHER" id="PTHR43877">
    <property type="entry name" value="AMINOALKYLPHOSPHONATE N-ACETYLTRANSFERASE-RELATED-RELATED"/>
    <property type="match status" value="1"/>
</dbReference>
<dbReference type="AlphaFoldDB" id="A0AB39TK17"/>
<keyword evidence="2 4" id="KW-0012">Acyltransferase</keyword>
<sequence length="172" mass="18848">MNIRNGGPADVPDILSLLDGAVSWLTADDRAGQWGDQPFSANPARVDQITSYASEPFLVRLAVDEDGRTVGCCVLNEDRGKWIPAVDERELYLRLLVTDRTRKGSGIGAALVADAVEETRRRGIGLLRVDCYAGNDRKLVGQYRALGFTETVGFEVEQPSGMWPGQVLEIRV</sequence>
<name>A0AB39TK17_9ACTN</name>
<evidence type="ECO:0000313" key="4">
    <source>
        <dbReference type="EMBL" id="XDQ79537.1"/>
    </source>
</evidence>
<dbReference type="PROSITE" id="PS51186">
    <property type="entry name" value="GNAT"/>
    <property type="match status" value="1"/>
</dbReference>
<gene>
    <name evidence="4" type="ORF">AB2U05_14255</name>
</gene>
<proteinExistence type="predicted"/>
<dbReference type="Gene3D" id="3.40.630.30">
    <property type="match status" value="1"/>
</dbReference>
<dbReference type="SUPFAM" id="SSF55729">
    <property type="entry name" value="Acyl-CoA N-acyltransferases (Nat)"/>
    <property type="match status" value="1"/>
</dbReference>
<feature type="domain" description="N-acetyltransferase" evidence="3">
    <location>
        <begin position="1"/>
        <end position="172"/>
    </location>
</feature>
<dbReference type="GO" id="GO:0016747">
    <property type="term" value="F:acyltransferase activity, transferring groups other than amino-acyl groups"/>
    <property type="evidence" value="ECO:0007669"/>
    <property type="project" value="InterPro"/>
</dbReference>
<evidence type="ECO:0000256" key="2">
    <source>
        <dbReference type="ARBA" id="ARBA00023315"/>
    </source>
</evidence>
<dbReference type="CDD" id="cd04301">
    <property type="entry name" value="NAT_SF"/>
    <property type="match status" value="1"/>
</dbReference>
<dbReference type="Pfam" id="PF00583">
    <property type="entry name" value="Acetyltransf_1"/>
    <property type="match status" value="1"/>
</dbReference>
<dbReference type="InterPro" id="IPR016181">
    <property type="entry name" value="Acyl_CoA_acyltransferase"/>
</dbReference>
<protein>
    <submittedName>
        <fullName evidence="4">GNAT family N-acetyltransferase</fullName>
        <ecNumber evidence="4">2.3.1.-</ecNumber>
    </submittedName>
</protein>
<dbReference type="EC" id="2.3.1.-" evidence="4"/>
<reference evidence="4" key="1">
    <citation type="submission" date="2024-07" db="EMBL/GenBank/DDBJ databases">
        <authorList>
            <person name="Yu S.T."/>
        </authorList>
    </citation>
    <scope>NUCLEOTIDE SEQUENCE</scope>
    <source>
        <strain evidence="4">Y1</strain>
    </source>
</reference>
<evidence type="ECO:0000259" key="3">
    <source>
        <dbReference type="PROSITE" id="PS51186"/>
    </source>
</evidence>
<dbReference type="RefSeq" id="WP_369183397.1">
    <property type="nucleotide sequence ID" value="NZ_CP163445.1"/>
</dbReference>
<accession>A0AB39TK17</accession>
<dbReference type="InterPro" id="IPR000182">
    <property type="entry name" value="GNAT_dom"/>
</dbReference>